<feature type="region of interest" description="Disordered" evidence="1">
    <location>
        <begin position="24"/>
        <end position="56"/>
    </location>
</feature>
<evidence type="ECO:0000256" key="1">
    <source>
        <dbReference type="SAM" id="MobiDB-lite"/>
    </source>
</evidence>
<accession>A0ABD0LG00</accession>
<keyword evidence="3" id="KW-1185">Reference proteome</keyword>
<reference evidence="2 3" key="1">
    <citation type="journal article" date="2023" name="Sci. Data">
        <title>Genome assembly of the Korean intertidal mud-creeper Batillaria attramentaria.</title>
        <authorList>
            <person name="Patra A.K."/>
            <person name="Ho P.T."/>
            <person name="Jun S."/>
            <person name="Lee S.J."/>
            <person name="Kim Y."/>
            <person name="Won Y.J."/>
        </authorList>
    </citation>
    <scope>NUCLEOTIDE SEQUENCE [LARGE SCALE GENOMIC DNA]</scope>
    <source>
        <strain evidence="2">Wonlab-2016</strain>
    </source>
</reference>
<dbReference type="Proteomes" id="UP001519460">
    <property type="component" value="Unassembled WGS sequence"/>
</dbReference>
<dbReference type="AlphaFoldDB" id="A0ABD0LG00"/>
<name>A0ABD0LG00_9CAEN</name>
<gene>
    <name evidence="2" type="ORF">BaRGS_00010507</name>
</gene>
<evidence type="ECO:0000313" key="3">
    <source>
        <dbReference type="Proteomes" id="UP001519460"/>
    </source>
</evidence>
<proteinExistence type="predicted"/>
<comment type="caution">
    <text evidence="2">The sequence shown here is derived from an EMBL/GenBank/DDBJ whole genome shotgun (WGS) entry which is preliminary data.</text>
</comment>
<sequence>MSQSCSISRGLFAGHQAYKTISPPLTTPFHVTSLPEDQISPGGDCPSQAEGSNSRGEGSELIAFCKASAEKNITSSHPQCPSLAFPVCEKGSRPCKRTEILAARKKITNEQSRQQ</sequence>
<evidence type="ECO:0000313" key="2">
    <source>
        <dbReference type="EMBL" id="KAK7498247.1"/>
    </source>
</evidence>
<dbReference type="EMBL" id="JACVVK020000052">
    <property type="protein sequence ID" value="KAK7498247.1"/>
    <property type="molecule type" value="Genomic_DNA"/>
</dbReference>
<organism evidence="2 3">
    <name type="scientific">Batillaria attramentaria</name>
    <dbReference type="NCBI Taxonomy" id="370345"/>
    <lineage>
        <taxon>Eukaryota</taxon>
        <taxon>Metazoa</taxon>
        <taxon>Spiralia</taxon>
        <taxon>Lophotrochozoa</taxon>
        <taxon>Mollusca</taxon>
        <taxon>Gastropoda</taxon>
        <taxon>Caenogastropoda</taxon>
        <taxon>Sorbeoconcha</taxon>
        <taxon>Cerithioidea</taxon>
        <taxon>Batillariidae</taxon>
        <taxon>Batillaria</taxon>
    </lineage>
</organism>
<protein>
    <submittedName>
        <fullName evidence="2">Uncharacterized protein</fullName>
    </submittedName>
</protein>